<organism evidence="5 6">
    <name type="scientific">Homarus americanus</name>
    <name type="common">American lobster</name>
    <dbReference type="NCBI Taxonomy" id="6706"/>
    <lineage>
        <taxon>Eukaryota</taxon>
        <taxon>Metazoa</taxon>
        <taxon>Ecdysozoa</taxon>
        <taxon>Arthropoda</taxon>
        <taxon>Crustacea</taxon>
        <taxon>Multicrustacea</taxon>
        <taxon>Malacostraca</taxon>
        <taxon>Eumalacostraca</taxon>
        <taxon>Eucarida</taxon>
        <taxon>Decapoda</taxon>
        <taxon>Pleocyemata</taxon>
        <taxon>Astacidea</taxon>
        <taxon>Nephropoidea</taxon>
        <taxon>Nephropidae</taxon>
        <taxon>Homarus</taxon>
    </lineage>
</organism>
<evidence type="ECO:0000313" key="6">
    <source>
        <dbReference type="Proteomes" id="UP000747542"/>
    </source>
</evidence>
<keyword evidence="6" id="KW-1185">Reference proteome</keyword>
<feature type="region of interest" description="Disordered" evidence="3">
    <location>
        <begin position="351"/>
        <end position="371"/>
    </location>
</feature>
<dbReference type="GO" id="GO:0003676">
    <property type="term" value="F:nucleic acid binding"/>
    <property type="evidence" value="ECO:0007669"/>
    <property type="project" value="InterPro"/>
</dbReference>
<keyword evidence="2" id="KW-0424">Laminin EGF-like domain</keyword>
<dbReference type="InterPro" id="IPR004875">
    <property type="entry name" value="DDE_SF_endonuclease_dom"/>
</dbReference>
<evidence type="ECO:0000313" key="5">
    <source>
        <dbReference type="EMBL" id="KAG7171851.1"/>
    </source>
</evidence>
<gene>
    <name evidence="5" type="primary">Lamc1-L2</name>
    <name evidence="5" type="ORF">Hamer_G000773</name>
</gene>
<dbReference type="GO" id="GO:0005604">
    <property type="term" value="C:basement membrane"/>
    <property type="evidence" value="ECO:0007669"/>
    <property type="project" value="TreeGrafter"/>
</dbReference>
<feature type="compositionally biased region" description="Acidic residues" evidence="3">
    <location>
        <begin position="358"/>
        <end position="369"/>
    </location>
</feature>
<feature type="non-terminal residue" evidence="5">
    <location>
        <position position="1"/>
    </location>
</feature>
<dbReference type="GO" id="GO:0009888">
    <property type="term" value="P:tissue development"/>
    <property type="evidence" value="ECO:0007669"/>
    <property type="project" value="TreeGrafter"/>
</dbReference>
<feature type="domain" description="Laminin N-terminal" evidence="4">
    <location>
        <begin position="1"/>
        <end position="172"/>
    </location>
</feature>
<dbReference type="PANTHER" id="PTHR10574:SF435">
    <property type="entry name" value="LAMININ SUBUNIT GAMMA-1"/>
    <property type="match status" value="1"/>
</dbReference>
<dbReference type="Proteomes" id="UP000747542">
    <property type="component" value="Unassembled WGS sequence"/>
</dbReference>
<dbReference type="SMART" id="SM00136">
    <property type="entry name" value="LamNT"/>
    <property type="match status" value="1"/>
</dbReference>
<dbReference type="PANTHER" id="PTHR10574">
    <property type="entry name" value="NETRIN/LAMININ-RELATED"/>
    <property type="match status" value="1"/>
</dbReference>
<dbReference type="EMBL" id="JAHLQT010011632">
    <property type="protein sequence ID" value="KAG7171851.1"/>
    <property type="molecule type" value="Genomic_DNA"/>
</dbReference>
<name>A0A8J5N272_HOMAM</name>
<evidence type="ECO:0000256" key="2">
    <source>
        <dbReference type="ARBA" id="ARBA00023292"/>
    </source>
</evidence>
<accession>A0A8J5N272</accession>
<dbReference type="Pfam" id="PF03184">
    <property type="entry name" value="DDE_1"/>
    <property type="match status" value="1"/>
</dbReference>
<dbReference type="InterPro" id="IPR050440">
    <property type="entry name" value="Laminin/Netrin_ECM"/>
</dbReference>
<comment type="caution">
    <text evidence="5">The sequence shown here is derived from an EMBL/GenBank/DDBJ whole genome shotgun (WGS) entry which is preliminary data.</text>
</comment>
<evidence type="ECO:0000256" key="3">
    <source>
        <dbReference type="SAM" id="MobiDB-lite"/>
    </source>
</evidence>
<dbReference type="InterPro" id="IPR008211">
    <property type="entry name" value="Laminin_N"/>
</dbReference>
<dbReference type="PROSITE" id="PS51117">
    <property type="entry name" value="LAMININ_NTER"/>
    <property type="match status" value="1"/>
</dbReference>
<dbReference type="GO" id="GO:0009887">
    <property type="term" value="P:animal organ morphogenesis"/>
    <property type="evidence" value="ECO:0007669"/>
    <property type="project" value="TreeGrafter"/>
</dbReference>
<proteinExistence type="predicted"/>
<dbReference type="Pfam" id="PF00055">
    <property type="entry name" value="Laminin_N"/>
    <property type="match status" value="2"/>
</dbReference>
<dbReference type="Gene3D" id="2.60.120.260">
    <property type="entry name" value="Galactose-binding domain-like"/>
    <property type="match status" value="2"/>
</dbReference>
<evidence type="ECO:0000259" key="4">
    <source>
        <dbReference type="PROSITE" id="PS51117"/>
    </source>
</evidence>
<evidence type="ECO:0000256" key="1">
    <source>
        <dbReference type="ARBA" id="ARBA00023157"/>
    </source>
</evidence>
<reference evidence="5" key="1">
    <citation type="journal article" date="2021" name="Sci. Adv.">
        <title>The American lobster genome reveals insights on longevity, neural, and immune adaptations.</title>
        <authorList>
            <person name="Polinski J.M."/>
            <person name="Zimin A.V."/>
            <person name="Clark K.F."/>
            <person name="Kohn A.B."/>
            <person name="Sadowski N."/>
            <person name="Timp W."/>
            <person name="Ptitsyn A."/>
            <person name="Khanna P."/>
            <person name="Romanova D.Y."/>
            <person name="Williams P."/>
            <person name="Greenwood S.J."/>
            <person name="Moroz L.L."/>
            <person name="Walt D.R."/>
            <person name="Bodnar A.G."/>
        </authorList>
    </citation>
    <scope>NUCLEOTIDE SEQUENCE</scope>
    <source>
        <strain evidence="5">GMGI-L3</strain>
    </source>
</reference>
<keyword evidence="1" id="KW-1015">Disulfide bond</keyword>
<sequence length="477" mass="53676">MGKAFDITYVRLFFHSPRPESFAIFKRTTENKEWTPYQYYSATCRDTYGIPDSTYVRREDETRALCTSEFSDISPLTGGNEWVTATDIRIILDRLNTFRDEVFGDPRVLKSYFYAITEFAVGGSPHTTTDQTADSHDPSCQMNKVIVCANSTNNCAAAARDYGISEKPVRDCKKNEDTISKMAKKKCASRHGKAQWPEIEHLNKWIREHRQNGITITRNNICVEKSGWMDEDGVKFGIENVWNKRTGGLCKENSLFVWDRFSPGGLTSILQPLDVSINKPFKENSGTSGWYKTYTKGGNMRTPPLHALCEFVAKSWDAIRVKVITKSFKKCGISNPIDGEEDDMLWRSLDKQDSNTEDKDETSDSESDPYGDLHLSATHEYDFDFEGVSVTGMHQSACHQQGWMGWSSWCVAVNTTLLAITVMSVFLSTMMLPGPEPPPSMPTSADGVDTPTSNLTIYPITQTLGEAFIHDEAGPYM</sequence>
<dbReference type="GO" id="GO:0007411">
    <property type="term" value="P:axon guidance"/>
    <property type="evidence" value="ECO:0007669"/>
    <property type="project" value="TreeGrafter"/>
</dbReference>
<dbReference type="AlphaFoldDB" id="A0A8J5N272"/>
<protein>
    <submittedName>
        <fullName evidence="5">Laminin subunit gamma-1-like 2</fullName>
    </submittedName>
</protein>